<keyword evidence="7" id="KW-0106">Calcium</keyword>
<dbReference type="AlphaFoldDB" id="A0A7C4JKJ4"/>
<feature type="domain" description="PKD" evidence="10">
    <location>
        <begin position="406"/>
        <end position="464"/>
    </location>
</feature>
<comment type="catalytic activity">
    <reaction evidence="1">
        <text>Eliminative cleavage of (1-&gt;4)-alpha-D-galacturonan to give oligosaccharides with 4-deoxy-alpha-D-galact-4-enuronosyl groups at their non-reducing ends.</text>
        <dbReference type="EC" id="4.2.2.2"/>
    </reaction>
</comment>
<evidence type="ECO:0000256" key="3">
    <source>
        <dbReference type="ARBA" id="ARBA00005220"/>
    </source>
</evidence>
<comment type="cofactor">
    <cofactor evidence="2">
        <name>Ca(2+)</name>
        <dbReference type="ChEBI" id="CHEBI:29108"/>
    </cofactor>
</comment>
<dbReference type="PRINTS" id="PR00807">
    <property type="entry name" value="AMBALLERGEN"/>
</dbReference>
<dbReference type="Gene3D" id="2.160.20.10">
    <property type="entry name" value="Single-stranded right-handed beta-helix, Pectin lyase-like"/>
    <property type="match status" value="1"/>
</dbReference>
<keyword evidence="5" id="KW-0479">Metal-binding</keyword>
<gene>
    <name evidence="12" type="ORF">ENU08_05970</name>
    <name evidence="11" type="ORF">ENU41_04515</name>
</gene>
<dbReference type="InterPro" id="IPR002022">
    <property type="entry name" value="Pec_lyase"/>
</dbReference>
<dbReference type="PANTHER" id="PTHR31683:SF113">
    <property type="entry name" value="PECTATE LYASE"/>
    <property type="match status" value="1"/>
</dbReference>
<dbReference type="EMBL" id="DTBD01000052">
    <property type="protein sequence ID" value="HGQ64775.1"/>
    <property type="molecule type" value="Genomic_DNA"/>
</dbReference>
<dbReference type="InterPro" id="IPR045032">
    <property type="entry name" value="PEL"/>
</dbReference>
<dbReference type="Pfam" id="PF00544">
    <property type="entry name" value="Pectate_lyase_4"/>
    <property type="match status" value="1"/>
</dbReference>
<comment type="caution">
    <text evidence="12">The sequence shown here is derived from an EMBL/GenBank/DDBJ whole genome shotgun (WGS) entry which is preliminary data.</text>
</comment>
<reference evidence="12" key="1">
    <citation type="journal article" date="2020" name="mSystems">
        <title>Genome- and Community-Level Interaction Insights into Carbon Utilization and Element Cycling Functions of Hydrothermarchaeota in Hydrothermal Sediment.</title>
        <authorList>
            <person name="Zhou Z."/>
            <person name="Liu Y."/>
            <person name="Xu W."/>
            <person name="Pan J."/>
            <person name="Luo Z.H."/>
            <person name="Li M."/>
        </authorList>
    </citation>
    <scope>NUCLEOTIDE SEQUENCE [LARGE SCALE GENOMIC DNA]</scope>
    <source>
        <strain evidence="12">SpSt-637</strain>
        <strain evidence="11">SpSt-667</strain>
    </source>
</reference>
<organism evidence="12">
    <name type="scientific">Ignisphaera aggregans</name>
    <dbReference type="NCBI Taxonomy" id="334771"/>
    <lineage>
        <taxon>Archaea</taxon>
        <taxon>Thermoproteota</taxon>
        <taxon>Thermoprotei</taxon>
        <taxon>Desulfurococcales</taxon>
        <taxon>Desulfurococcaceae</taxon>
        <taxon>Ignisphaera</taxon>
    </lineage>
</organism>
<evidence type="ECO:0000256" key="1">
    <source>
        <dbReference type="ARBA" id="ARBA00000695"/>
    </source>
</evidence>
<evidence type="ECO:0000256" key="5">
    <source>
        <dbReference type="ARBA" id="ARBA00022723"/>
    </source>
</evidence>
<dbReference type="SUPFAM" id="SSF49299">
    <property type="entry name" value="PKD domain"/>
    <property type="match status" value="1"/>
</dbReference>
<keyword evidence="9" id="KW-0472">Membrane</keyword>
<keyword evidence="8" id="KW-0456">Lyase</keyword>
<proteinExistence type="predicted"/>
<dbReference type="InterPro" id="IPR011050">
    <property type="entry name" value="Pectin_lyase_fold/virulence"/>
</dbReference>
<evidence type="ECO:0000256" key="6">
    <source>
        <dbReference type="ARBA" id="ARBA00022729"/>
    </source>
</evidence>
<dbReference type="InterPro" id="IPR018082">
    <property type="entry name" value="AmbAllergen"/>
</dbReference>
<dbReference type="PANTHER" id="PTHR31683">
    <property type="entry name" value="PECTATE LYASE 18-RELATED"/>
    <property type="match status" value="1"/>
</dbReference>
<accession>A0A7C4JKJ4</accession>
<dbReference type="InterPro" id="IPR000601">
    <property type="entry name" value="PKD_dom"/>
</dbReference>
<sequence>MISLQHKKKAIIVVGILVLGLATQMFLSLREAIVQSQQLPPGVDEKEFNDRLKLLSEASGFGAKVIGGLYGKTYYVTRLDDERAFGTLRYALENPEPLWIRFNVSGTITPTSVITVKSFKTIDGRGAEVIISGFGLKIASAKDVIIANIRFDTGYEDALAIEASSNVWIHRCDFTNWGDGAIDIKYSSTNITISWNRFWNHNKVMLIGHSPDNVADKAMKITIHHNYFFATVQRHPRVRFATVDVFNNYYYNWESYAIGSSQEGLVLAEANIFEAGNRKEAIVYTFEADPLPGCIKLVGNLLLNGTTIKENCPEKIFSRSSYYTDEVEPATEKLKLKIMWSAGTSISTYPRIMIRNPLVALDDKQPPYVPLPAQTNILRQVDPYNVVFKADIPPYKHPSESVIACEWNFGDGSRRVVNGSCLSPIEYRYKSPGLYLVSLTLYLANGLTLTTSGVIAVDTSLPSNVTLELSQRYPSLLVVPPKTITYPITRTTIRIVTQSETVLVNHTITVKEIEKEITTLAYTETYTKAITSEKIITFTTSTAIKEINWLATTSIAVTLLVLGFAMGWVVKRR</sequence>
<evidence type="ECO:0000259" key="10">
    <source>
        <dbReference type="PROSITE" id="PS50093"/>
    </source>
</evidence>
<dbReference type="InterPro" id="IPR013783">
    <property type="entry name" value="Ig-like_fold"/>
</dbReference>
<comment type="pathway">
    <text evidence="3">Glycan metabolism; pectin degradation; 2-dehydro-3-deoxy-D-gluconate from pectin: step 2/5.</text>
</comment>
<evidence type="ECO:0000256" key="4">
    <source>
        <dbReference type="ARBA" id="ARBA00012272"/>
    </source>
</evidence>
<evidence type="ECO:0000256" key="7">
    <source>
        <dbReference type="ARBA" id="ARBA00022837"/>
    </source>
</evidence>
<dbReference type="InterPro" id="IPR035986">
    <property type="entry name" value="PKD_dom_sf"/>
</dbReference>
<dbReference type="SUPFAM" id="SSF51126">
    <property type="entry name" value="Pectin lyase-like"/>
    <property type="match status" value="1"/>
</dbReference>
<dbReference type="CDD" id="cd00146">
    <property type="entry name" value="PKD"/>
    <property type="match status" value="1"/>
</dbReference>
<dbReference type="PROSITE" id="PS50093">
    <property type="entry name" value="PKD"/>
    <property type="match status" value="1"/>
</dbReference>
<dbReference type="GO" id="GO:0046872">
    <property type="term" value="F:metal ion binding"/>
    <property type="evidence" value="ECO:0007669"/>
    <property type="project" value="UniProtKB-KW"/>
</dbReference>
<protein>
    <recommendedName>
        <fullName evidence="4">pectate lyase</fullName>
        <ecNumber evidence="4">4.2.2.2</ecNumber>
    </recommendedName>
</protein>
<evidence type="ECO:0000256" key="8">
    <source>
        <dbReference type="ARBA" id="ARBA00023239"/>
    </source>
</evidence>
<evidence type="ECO:0000313" key="11">
    <source>
        <dbReference type="EMBL" id="HGQ35922.1"/>
    </source>
</evidence>
<dbReference type="UniPathway" id="UPA00545">
    <property type="reaction ID" value="UER00824"/>
</dbReference>
<dbReference type="GO" id="GO:0030570">
    <property type="term" value="F:pectate lyase activity"/>
    <property type="evidence" value="ECO:0007669"/>
    <property type="project" value="UniProtKB-EC"/>
</dbReference>
<evidence type="ECO:0000256" key="2">
    <source>
        <dbReference type="ARBA" id="ARBA00001913"/>
    </source>
</evidence>
<dbReference type="SMART" id="SM00656">
    <property type="entry name" value="Amb_all"/>
    <property type="match status" value="1"/>
</dbReference>
<dbReference type="GO" id="GO:0045490">
    <property type="term" value="P:pectin catabolic process"/>
    <property type="evidence" value="ECO:0007669"/>
    <property type="project" value="UniProtKB-UniPathway"/>
</dbReference>
<keyword evidence="9" id="KW-1133">Transmembrane helix</keyword>
<evidence type="ECO:0000313" key="12">
    <source>
        <dbReference type="EMBL" id="HGQ64775.1"/>
    </source>
</evidence>
<name>A0A7C4JKJ4_9CREN</name>
<feature type="transmembrane region" description="Helical" evidence="9">
    <location>
        <begin position="549"/>
        <end position="570"/>
    </location>
</feature>
<dbReference type="EMBL" id="DTCK01000030">
    <property type="protein sequence ID" value="HGQ35922.1"/>
    <property type="molecule type" value="Genomic_DNA"/>
</dbReference>
<dbReference type="InterPro" id="IPR012334">
    <property type="entry name" value="Pectin_lyas_fold"/>
</dbReference>
<evidence type="ECO:0000256" key="9">
    <source>
        <dbReference type="SAM" id="Phobius"/>
    </source>
</evidence>
<dbReference type="Gene3D" id="2.60.40.10">
    <property type="entry name" value="Immunoglobulins"/>
    <property type="match status" value="1"/>
</dbReference>
<dbReference type="SMART" id="SM00089">
    <property type="entry name" value="PKD"/>
    <property type="match status" value="1"/>
</dbReference>
<dbReference type="Pfam" id="PF00801">
    <property type="entry name" value="PKD"/>
    <property type="match status" value="1"/>
</dbReference>
<keyword evidence="6" id="KW-0732">Signal</keyword>
<dbReference type="EC" id="4.2.2.2" evidence="4"/>
<dbReference type="InterPro" id="IPR022409">
    <property type="entry name" value="PKD/Chitinase_dom"/>
</dbReference>
<keyword evidence="9" id="KW-0812">Transmembrane</keyword>